<keyword evidence="1" id="KW-0732">Signal</keyword>
<dbReference type="Proteomes" id="UP000611723">
    <property type="component" value="Unassembled WGS sequence"/>
</dbReference>
<feature type="chain" id="PRO_5037784487" description="Lipocalin-like domain-containing protein" evidence="1">
    <location>
        <begin position="27"/>
        <end position="133"/>
    </location>
</feature>
<protein>
    <recommendedName>
        <fullName evidence="4">Lipocalin-like domain-containing protein</fullName>
    </recommendedName>
</protein>
<gene>
    <name evidence="2" type="ORF">JKA74_13105</name>
</gene>
<reference evidence="2" key="1">
    <citation type="submission" date="2021-01" db="EMBL/GenBank/DDBJ databases">
        <title>Marivirga aurantiaca sp. nov., isolated from intertidal surface sediments.</title>
        <authorList>
            <person name="Zhang M."/>
        </authorList>
    </citation>
    <scope>NUCLEOTIDE SEQUENCE</scope>
    <source>
        <strain evidence="2">S37H4</strain>
    </source>
</reference>
<dbReference type="AlphaFoldDB" id="A0A935C9G4"/>
<dbReference type="EMBL" id="JAEQBW010000005">
    <property type="protein sequence ID" value="MBK6265974.1"/>
    <property type="molecule type" value="Genomic_DNA"/>
</dbReference>
<sequence length="133" mass="14983">MGIRKTLLITVLYIFTFAACSSNDEATTYEKAEFYGSWELSSSTSENFVVCTDNPLILDISENEIFFSGIDSGTWCNSGSSLQSNYDFNGSVFTIHSFSVDAPYTITSKHKDEFTWERNLGAKPEVYTYIKLN</sequence>
<evidence type="ECO:0000313" key="3">
    <source>
        <dbReference type="Proteomes" id="UP000611723"/>
    </source>
</evidence>
<organism evidence="2 3">
    <name type="scientific">Marivirga aurantiaca</name>
    <dbReference type="NCBI Taxonomy" id="2802615"/>
    <lineage>
        <taxon>Bacteria</taxon>
        <taxon>Pseudomonadati</taxon>
        <taxon>Bacteroidota</taxon>
        <taxon>Cytophagia</taxon>
        <taxon>Cytophagales</taxon>
        <taxon>Marivirgaceae</taxon>
        <taxon>Marivirga</taxon>
    </lineage>
</organism>
<comment type="caution">
    <text evidence="2">The sequence shown here is derived from an EMBL/GenBank/DDBJ whole genome shotgun (WGS) entry which is preliminary data.</text>
</comment>
<dbReference type="RefSeq" id="WP_201431646.1">
    <property type="nucleotide sequence ID" value="NZ_JAEQBW010000005.1"/>
</dbReference>
<accession>A0A935C9G4</accession>
<evidence type="ECO:0000256" key="1">
    <source>
        <dbReference type="SAM" id="SignalP"/>
    </source>
</evidence>
<dbReference type="PROSITE" id="PS51257">
    <property type="entry name" value="PROKAR_LIPOPROTEIN"/>
    <property type="match status" value="1"/>
</dbReference>
<proteinExistence type="predicted"/>
<evidence type="ECO:0000313" key="2">
    <source>
        <dbReference type="EMBL" id="MBK6265974.1"/>
    </source>
</evidence>
<feature type="signal peptide" evidence="1">
    <location>
        <begin position="1"/>
        <end position="26"/>
    </location>
</feature>
<evidence type="ECO:0008006" key="4">
    <source>
        <dbReference type="Google" id="ProtNLM"/>
    </source>
</evidence>
<keyword evidence="3" id="KW-1185">Reference proteome</keyword>
<name>A0A935C9G4_9BACT</name>